<accession>A0A5M3ZDC7</accession>
<dbReference type="Pfam" id="PF01822">
    <property type="entry name" value="WSC"/>
    <property type="match status" value="1"/>
</dbReference>
<proteinExistence type="predicted"/>
<evidence type="ECO:0000313" key="2">
    <source>
        <dbReference type="Proteomes" id="UP000452235"/>
    </source>
</evidence>
<keyword evidence="2" id="KW-1185">Reference proteome</keyword>
<dbReference type="SMART" id="SM00321">
    <property type="entry name" value="WSC"/>
    <property type="match status" value="1"/>
</dbReference>
<dbReference type="PROSITE" id="PS51212">
    <property type="entry name" value="WSC"/>
    <property type="match status" value="1"/>
</dbReference>
<name>A0A5M3ZDC7_ASPTE</name>
<dbReference type="EMBL" id="BLJY01000010">
    <property type="protein sequence ID" value="GFF19475.1"/>
    <property type="molecule type" value="Genomic_DNA"/>
</dbReference>
<sequence>MKSLLLLLPLLAPSAAATACYSSPGQLVPSLHAAFQSRSLCQHHCSKTNHSIAALHNGTACFCGSPADLPPDTAKRPLSDCQTPCPGYPTDTCGGPTAWTILTPGLRRRIDPAAESVIVTAPDTHPDEAHPDPLASLSVNPTVVQTGVPLPTGSAGAIDGYKTAPIPNSILTAPEEPEPSTAKTQAVATSMGTSVAAAPPTSTMTTTVSSAVVQSGAATGSVGATSGAASPSASPSGAAAGLVVPGGGFVGGLAVVVALLY</sequence>
<evidence type="ECO:0000313" key="1">
    <source>
        <dbReference type="EMBL" id="GFF19475.1"/>
    </source>
</evidence>
<dbReference type="PROSITE" id="PS51257">
    <property type="entry name" value="PROKAR_LIPOPROTEIN"/>
    <property type="match status" value="1"/>
</dbReference>
<comment type="caution">
    <text evidence="1">The sequence shown here is derived from an EMBL/GenBank/DDBJ whole genome shotgun (WGS) entry which is preliminary data.</text>
</comment>
<organism evidence="1 2">
    <name type="scientific">Aspergillus terreus</name>
    <dbReference type="NCBI Taxonomy" id="33178"/>
    <lineage>
        <taxon>Eukaryota</taxon>
        <taxon>Fungi</taxon>
        <taxon>Dikarya</taxon>
        <taxon>Ascomycota</taxon>
        <taxon>Pezizomycotina</taxon>
        <taxon>Eurotiomycetes</taxon>
        <taxon>Eurotiomycetidae</taxon>
        <taxon>Eurotiales</taxon>
        <taxon>Aspergillaceae</taxon>
        <taxon>Aspergillus</taxon>
        <taxon>Aspergillus subgen. Circumdati</taxon>
    </lineage>
</organism>
<reference evidence="1 2" key="1">
    <citation type="submission" date="2020-01" db="EMBL/GenBank/DDBJ databases">
        <title>Aspergillus terreus IFO 6365 whole genome shotgun sequence.</title>
        <authorList>
            <person name="Kanamasa S."/>
            <person name="Takahashi H."/>
        </authorList>
    </citation>
    <scope>NUCLEOTIDE SEQUENCE [LARGE SCALE GENOMIC DNA]</scope>
    <source>
        <strain evidence="1 2">IFO 6365</strain>
    </source>
</reference>
<dbReference type="Proteomes" id="UP000452235">
    <property type="component" value="Unassembled WGS sequence"/>
</dbReference>
<protein>
    <submittedName>
        <fullName evidence="1">WSC-domain-containing protein</fullName>
    </submittedName>
</protein>
<gene>
    <name evidence="1" type="ORF">ATEIFO6365_0010024800</name>
</gene>
<dbReference type="OrthoDB" id="2019572at2759"/>
<dbReference type="AlphaFoldDB" id="A0A5M3ZDC7"/>
<dbReference type="InterPro" id="IPR002889">
    <property type="entry name" value="WSC_carb-bd"/>
</dbReference>